<dbReference type="GeneID" id="59286984"/>
<name>A0A8H6L5N2_9LECA</name>
<evidence type="ECO:0000256" key="3">
    <source>
        <dbReference type="ARBA" id="ARBA00022989"/>
    </source>
</evidence>
<dbReference type="GO" id="GO:0008610">
    <property type="term" value="P:lipid biosynthetic process"/>
    <property type="evidence" value="ECO:0007669"/>
    <property type="project" value="InterPro"/>
</dbReference>
<dbReference type="InterPro" id="IPR050307">
    <property type="entry name" value="Sterol_Desaturase_Related"/>
</dbReference>
<proteinExistence type="predicted"/>
<dbReference type="Proteomes" id="UP000578531">
    <property type="component" value="Unassembled WGS sequence"/>
</dbReference>
<feature type="transmembrane region" description="Helical" evidence="5">
    <location>
        <begin position="45"/>
        <end position="64"/>
    </location>
</feature>
<keyword evidence="2 5" id="KW-0812">Transmembrane</keyword>
<feature type="domain" description="Fatty acid hydroxylase" evidence="6">
    <location>
        <begin position="191"/>
        <end position="320"/>
    </location>
</feature>
<dbReference type="GO" id="GO:0005506">
    <property type="term" value="F:iron ion binding"/>
    <property type="evidence" value="ECO:0007669"/>
    <property type="project" value="InterPro"/>
</dbReference>
<dbReference type="GO" id="GO:0016491">
    <property type="term" value="F:oxidoreductase activity"/>
    <property type="evidence" value="ECO:0007669"/>
    <property type="project" value="InterPro"/>
</dbReference>
<keyword evidence="8" id="KW-1185">Reference proteome</keyword>
<evidence type="ECO:0000259" key="6">
    <source>
        <dbReference type="Pfam" id="PF04116"/>
    </source>
</evidence>
<keyword evidence="4 5" id="KW-0472">Membrane</keyword>
<dbReference type="Pfam" id="PF04116">
    <property type="entry name" value="FA_hydroxylase"/>
    <property type="match status" value="1"/>
</dbReference>
<dbReference type="InterPro" id="IPR006694">
    <property type="entry name" value="Fatty_acid_hydroxylase"/>
</dbReference>
<evidence type="ECO:0000256" key="5">
    <source>
        <dbReference type="SAM" id="Phobius"/>
    </source>
</evidence>
<dbReference type="OrthoDB" id="1658724at2759"/>
<dbReference type="AlphaFoldDB" id="A0A8H6L5N2"/>
<dbReference type="PANTHER" id="PTHR11863">
    <property type="entry name" value="STEROL DESATURASE"/>
    <property type="match status" value="1"/>
</dbReference>
<sequence>MPPDPRTSVFLPRLVLGTAFATAILLPSLHSPFLSTLYHFLSQSAFYRFSGFETLETILFYLLIEVMYTVKFVHNPHLRIDVRGPQSAEFDARNPPKRPRMRRPSRRMGEIATYAAPLLTLDFTLIKKYAGVPVAAIRQTGGYCPLVTDGNISSSFLRPTLHNFSISSPLQLWRAIPVNPPSSRRLVFELVASFFLYDALFFFIHIAFHRIPGLASIHRPHHTHGEMHPQVTNQLSVAERLALILLANFALNVIGAHVLTRTAFVPLFVYLLVDVHSGMDLEWSYDKVLPRGWGAGARKHAQHHRGREVGFQPFFCWWDEGLEVFKGLWVSEHSVAGTS</sequence>
<evidence type="ECO:0000313" key="8">
    <source>
        <dbReference type="Proteomes" id="UP000578531"/>
    </source>
</evidence>
<organism evidence="7 8">
    <name type="scientific">Letharia columbiana</name>
    <dbReference type="NCBI Taxonomy" id="112416"/>
    <lineage>
        <taxon>Eukaryota</taxon>
        <taxon>Fungi</taxon>
        <taxon>Dikarya</taxon>
        <taxon>Ascomycota</taxon>
        <taxon>Pezizomycotina</taxon>
        <taxon>Lecanoromycetes</taxon>
        <taxon>OSLEUM clade</taxon>
        <taxon>Lecanoromycetidae</taxon>
        <taxon>Lecanorales</taxon>
        <taxon>Lecanorineae</taxon>
        <taxon>Parmeliaceae</taxon>
        <taxon>Letharia</taxon>
    </lineage>
</organism>
<evidence type="ECO:0000313" key="7">
    <source>
        <dbReference type="EMBL" id="KAF6236539.1"/>
    </source>
</evidence>
<evidence type="ECO:0000256" key="1">
    <source>
        <dbReference type="ARBA" id="ARBA00004370"/>
    </source>
</evidence>
<comment type="subcellular location">
    <subcellularLocation>
        <location evidence="1">Membrane</location>
    </subcellularLocation>
</comment>
<dbReference type="EMBL" id="JACCJC010000018">
    <property type="protein sequence ID" value="KAF6236539.1"/>
    <property type="molecule type" value="Genomic_DNA"/>
</dbReference>
<evidence type="ECO:0000256" key="2">
    <source>
        <dbReference type="ARBA" id="ARBA00022692"/>
    </source>
</evidence>
<accession>A0A8H6L5N2</accession>
<comment type="caution">
    <text evidence="7">The sequence shown here is derived from an EMBL/GenBank/DDBJ whole genome shotgun (WGS) entry which is preliminary data.</text>
</comment>
<dbReference type="RefSeq" id="XP_037165878.1">
    <property type="nucleotide sequence ID" value="XM_037307238.1"/>
</dbReference>
<dbReference type="GO" id="GO:0016020">
    <property type="term" value="C:membrane"/>
    <property type="evidence" value="ECO:0007669"/>
    <property type="project" value="UniProtKB-SubCell"/>
</dbReference>
<evidence type="ECO:0000256" key="4">
    <source>
        <dbReference type="ARBA" id="ARBA00023136"/>
    </source>
</evidence>
<protein>
    <recommendedName>
        <fullName evidence="6">Fatty acid hydroxylase domain-containing protein</fullName>
    </recommendedName>
</protein>
<feature type="transmembrane region" description="Helical" evidence="5">
    <location>
        <begin position="186"/>
        <end position="208"/>
    </location>
</feature>
<gene>
    <name evidence="7" type="ORF">HO173_005320</name>
</gene>
<reference evidence="7 8" key="1">
    <citation type="journal article" date="2020" name="Genomics">
        <title>Complete, high-quality genomes from long-read metagenomic sequencing of two wolf lichen thalli reveals enigmatic genome architecture.</title>
        <authorList>
            <person name="McKenzie S.K."/>
            <person name="Walston R.F."/>
            <person name="Allen J.L."/>
        </authorList>
    </citation>
    <scope>NUCLEOTIDE SEQUENCE [LARGE SCALE GENOMIC DNA]</scope>
    <source>
        <strain evidence="7">WasteWater2</strain>
    </source>
</reference>
<keyword evidence="3 5" id="KW-1133">Transmembrane helix</keyword>